<dbReference type="NCBIfam" id="TIGR00217">
    <property type="entry name" value="malQ"/>
    <property type="match status" value="1"/>
</dbReference>
<dbReference type="Pfam" id="PF02446">
    <property type="entry name" value="Glyco_hydro_77"/>
    <property type="match status" value="1"/>
</dbReference>
<evidence type="ECO:0000256" key="10">
    <source>
        <dbReference type="RuleBase" id="RU361207"/>
    </source>
</evidence>
<evidence type="ECO:0000256" key="3">
    <source>
        <dbReference type="ARBA" id="ARBA00012560"/>
    </source>
</evidence>
<protein>
    <recommendedName>
        <fullName evidence="4 10">4-alpha-glucanotransferase</fullName>
        <ecNumber evidence="3 10">2.4.1.25</ecNumber>
    </recommendedName>
    <alternativeName>
        <fullName evidence="8 10">Amylomaltase</fullName>
    </alternativeName>
    <alternativeName>
        <fullName evidence="9 10">Disproportionating enzyme</fullName>
    </alternativeName>
</protein>
<comment type="similarity">
    <text evidence="2 10">Belongs to the disproportionating enzyme family.</text>
</comment>
<dbReference type="EMBL" id="JACIJF010000005">
    <property type="protein sequence ID" value="MBB5710927.1"/>
    <property type="molecule type" value="Genomic_DNA"/>
</dbReference>
<sequence>MTDAAVEQLAQAAGITIDWEDADGTARRVSPESLRLVLSGLGFACDSAAQCRDSIALLGTTAQPSCRVLEAGEAITGLTGPGQLVLEDGTTRNLDLSTSPSLDAIGYHRLQWAGGELPIIVAPPRCVGIAPGTRPWGTAAQIYALRDHQPFGDFASLAGFVDQARIAGADAVMMSPVHALFTTDPSRYSPYSPSSRHFLNPWFADAGPDWFTGETGGLIDWQQAVPAKLTALRALYTAKREDPGFRSFAAGADATLIGHARFEALHAHFFATSQARGWQDWPEAYRRADSPQVEQFAREHAEDVDFHLFLQWWTDHSLCRAGEAARGMSVGLVTDLAVGLDAGGSHAWSRGEELMMGIGIGAPPDAFQAAGQNWGITSFSPFALQQLAYQPFIGLIRSAMRHAGGIRIDHALGLRRLWVVPSGAQPLDGAYLRFPEQDILRIIALESHRAGALVIGEDLGVVPPGFRDTIADKGLMGMRVLPFERDDAGDFTPSSSWDEQAAAMTSTHDLTPIAGWWEGRDIDWREQMGAAGDRDAERTDRAADRTRLWQACTDAGAAESPEPAPDQPERALDAAIAFAAQAPCELLIVPAEDLFGLDEAPNLPGTVDEHPNWRRRLPDRAQALFARDDVARRLTLIREARKP</sequence>
<evidence type="ECO:0000256" key="1">
    <source>
        <dbReference type="ARBA" id="ARBA00000439"/>
    </source>
</evidence>
<dbReference type="PANTHER" id="PTHR32438:SF5">
    <property type="entry name" value="4-ALPHA-GLUCANOTRANSFERASE DPE1, CHLOROPLASTIC_AMYLOPLASTIC"/>
    <property type="match status" value="1"/>
</dbReference>
<evidence type="ECO:0000256" key="6">
    <source>
        <dbReference type="ARBA" id="ARBA00022679"/>
    </source>
</evidence>
<reference evidence="11 12" key="1">
    <citation type="submission" date="2020-08" db="EMBL/GenBank/DDBJ databases">
        <title>Genomic Encyclopedia of Type Strains, Phase IV (KMG-IV): sequencing the most valuable type-strain genomes for metagenomic binning, comparative biology and taxonomic classification.</title>
        <authorList>
            <person name="Goeker M."/>
        </authorList>
    </citation>
    <scope>NUCLEOTIDE SEQUENCE [LARGE SCALE GENOMIC DNA]</scope>
    <source>
        <strain evidence="11 12">DSM 26736</strain>
    </source>
</reference>
<comment type="caution">
    <text evidence="11">The sequence shown here is derived from an EMBL/GenBank/DDBJ whole genome shotgun (WGS) entry which is preliminary data.</text>
</comment>
<dbReference type="RefSeq" id="WP_343056909.1">
    <property type="nucleotide sequence ID" value="NZ_JACIJF010000005.1"/>
</dbReference>
<keyword evidence="5 10" id="KW-0328">Glycosyltransferase</keyword>
<dbReference type="GO" id="GO:0005975">
    <property type="term" value="P:carbohydrate metabolic process"/>
    <property type="evidence" value="ECO:0007669"/>
    <property type="project" value="InterPro"/>
</dbReference>
<evidence type="ECO:0000256" key="4">
    <source>
        <dbReference type="ARBA" id="ARBA00020295"/>
    </source>
</evidence>
<dbReference type="InterPro" id="IPR017853">
    <property type="entry name" value="GH"/>
</dbReference>
<evidence type="ECO:0000256" key="8">
    <source>
        <dbReference type="ARBA" id="ARBA00031423"/>
    </source>
</evidence>
<organism evidence="11 12">
    <name type="scientific">Sphingomonas xinjiangensis</name>
    <dbReference type="NCBI Taxonomy" id="643568"/>
    <lineage>
        <taxon>Bacteria</taxon>
        <taxon>Pseudomonadati</taxon>
        <taxon>Pseudomonadota</taxon>
        <taxon>Alphaproteobacteria</taxon>
        <taxon>Sphingomonadales</taxon>
        <taxon>Sphingomonadaceae</taxon>
        <taxon>Sphingomonas</taxon>
    </lineage>
</organism>
<keyword evidence="12" id="KW-1185">Reference proteome</keyword>
<dbReference type="Gene3D" id="3.20.20.80">
    <property type="entry name" value="Glycosidases"/>
    <property type="match status" value="1"/>
</dbReference>
<proteinExistence type="inferred from homology"/>
<gene>
    <name evidence="11" type="ORF">FHT02_002167</name>
</gene>
<dbReference type="EC" id="2.4.1.25" evidence="3 10"/>
<dbReference type="GO" id="GO:0004134">
    <property type="term" value="F:4-alpha-glucanotransferase activity"/>
    <property type="evidence" value="ECO:0007669"/>
    <property type="project" value="UniProtKB-EC"/>
</dbReference>
<comment type="catalytic activity">
    <reaction evidence="1 10">
        <text>Transfers a segment of a (1-&gt;4)-alpha-D-glucan to a new position in an acceptor, which may be glucose or a (1-&gt;4)-alpha-D-glucan.</text>
        <dbReference type="EC" id="2.4.1.25"/>
    </reaction>
</comment>
<evidence type="ECO:0000256" key="5">
    <source>
        <dbReference type="ARBA" id="ARBA00022676"/>
    </source>
</evidence>
<dbReference type="SUPFAM" id="SSF51445">
    <property type="entry name" value="(Trans)glycosidases"/>
    <property type="match status" value="1"/>
</dbReference>
<evidence type="ECO:0000256" key="9">
    <source>
        <dbReference type="ARBA" id="ARBA00031501"/>
    </source>
</evidence>
<evidence type="ECO:0000256" key="7">
    <source>
        <dbReference type="ARBA" id="ARBA00023277"/>
    </source>
</evidence>
<dbReference type="AlphaFoldDB" id="A0A840YC38"/>
<keyword evidence="7 10" id="KW-0119">Carbohydrate metabolism</keyword>
<accession>A0A840YC38</accession>
<evidence type="ECO:0000313" key="12">
    <source>
        <dbReference type="Proteomes" id="UP000527143"/>
    </source>
</evidence>
<dbReference type="Proteomes" id="UP000527143">
    <property type="component" value="Unassembled WGS sequence"/>
</dbReference>
<dbReference type="PANTHER" id="PTHR32438">
    <property type="entry name" value="4-ALPHA-GLUCANOTRANSFERASE DPE1, CHLOROPLASTIC/AMYLOPLASTIC"/>
    <property type="match status" value="1"/>
</dbReference>
<evidence type="ECO:0000256" key="2">
    <source>
        <dbReference type="ARBA" id="ARBA00005684"/>
    </source>
</evidence>
<keyword evidence="6 10" id="KW-0808">Transferase</keyword>
<dbReference type="InterPro" id="IPR003385">
    <property type="entry name" value="Glyco_hydro_77"/>
</dbReference>
<evidence type="ECO:0000313" key="11">
    <source>
        <dbReference type="EMBL" id="MBB5710927.1"/>
    </source>
</evidence>
<name>A0A840YC38_9SPHN</name>